<feature type="region of interest" description="Disordered" evidence="1">
    <location>
        <begin position="41"/>
        <end position="245"/>
    </location>
</feature>
<accession>A0A2A9NU96</accession>
<keyword evidence="2" id="KW-0472">Membrane</keyword>
<feature type="transmembrane region" description="Helical" evidence="2">
    <location>
        <begin position="461"/>
        <end position="491"/>
    </location>
</feature>
<organism evidence="3 4">
    <name type="scientific">Amanita thiersii Skay4041</name>
    <dbReference type="NCBI Taxonomy" id="703135"/>
    <lineage>
        <taxon>Eukaryota</taxon>
        <taxon>Fungi</taxon>
        <taxon>Dikarya</taxon>
        <taxon>Basidiomycota</taxon>
        <taxon>Agaricomycotina</taxon>
        <taxon>Agaricomycetes</taxon>
        <taxon>Agaricomycetidae</taxon>
        <taxon>Agaricales</taxon>
        <taxon>Pluteineae</taxon>
        <taxon>Amanitaceae</taxon>
        <taxon>Amanita</taxon>
    </lineage>
</organism>
<dbReference type="EMBL" id="KZ301972">
    <property type="protein sequence ID" value="PFH53678.1"/>
    <property type="molecule type" value="Genomic_DNA"/>
</dbReference>
<name>A0A2A9NU96_9AGAR</name>
<feature type="compositionally biased region" description="Basic and acidic residues" evidence="1">
    <location>
        <begin position="207"/>
        <end position="218"/>
    </location>
</feature>
<feature type="compositionally biased region" description="Low complexity" evidence="1">
    <location>
        <begin position="175"/>
        <end position="187"/>
    </location>
</feature>
<dbReference type="Proteomes" id="UP000242287">
    <property type="component" value="Unassembled WGS sequence"/>
</dbReference>
<feature type="region of interest" description="Disordered" evidence="1">
    <location>
        <begin position="280"/>
        <end position="301"/>
    </location>
</feature>
<gene>
    <name evidence="3" type="ORF">AMATHDRAFT_54096</name>
</gene>
<dbReference type="OrthoDB" id="2576477at2759"/>
<proteinExistence type="predicted"/>
<evidence type="ECO:0000313" key="4">
    <source>
        <dbReference type="Proteomes" id="UP000242287"/>
    </source>
</evidence>
<keyword evidence="2" id="KW-1133">Transmembrane helix</keyword>
<evidence type="ECO:0000313" key="3">
    <source>
        <dbReference type="EMBL" id="PFH53678.1"/>
    </source>
</evidence>
<reference evidence="3 4" key="1">
    <citation type="submission" date="2014-02" db="EMBL/GenBank/DDBJ databases">
        <title>Transposable element dynamics among asymbiotic and ectomycorrhizal Amanita fungi.</title>
        <authorList>
            <consortium name="DOE Joint Genome Institute"/>
            <person name="Hess J."/>
            <person name="Skrede I."/>
            <person name="Wolfe B."/>
            <person name="LaButti K."/>
            <person name="Ohm R.A."/>
            <person name="Grigoriev I.V."/>
            <person name="Pringle A."/>
        </authorList>
    </citation>
    <scope>NUCLEOTIDE SEQUENCE [LARGE SCALE GENOMIC DNA]</scope>
    <source>
        <strain evidence="3 4">SKay4041</strain>
    </source>
</reference>
<evidence type="ECO:0000256" key="2">
    <source>
        <dbReference type="SAM" id="Phobius"/>
    </source>
</evidence>
<feature type="transmembrane region" description="Helical" evidence="2">
    <location>
        <begin position="371"/>
        <end position="391"/>
    </location>
</feature>
<feature type="compositionally biased region" description="Low complexity" evidence="1">
    <location>
        <begin position="94"/>
        <end position="108"/>
    </location>
</feature>
<feature type="transmembrane region" description="Helical" evidence="2">
    <location>
        <begin position="336"/>
        <end position="359"/>
    </location>
</feature>
<protein>
    <submittedName>
        <fullName evidence="3">Uncharacterized protein</fullName>
    </submittedName>
</protein>
<evidence type="ECO:0000256" key="1">
    <source>
        <dbReference type="SAM" id="MobiDB-lite"/>
    </source>
</evidence>
<sequence length="520" mass="56161">MTVVTVLDPHDVHLPPPPPAPNDVDPGAAAIAAVMEAAAAGQAVTLNDDPPPPYPSRERERRTLRTGSSASVGGDGRAEGRVGSGGGRRRRGHVQVQVQGMQAGQRQGSEGSLPSGPYTDDMEDGGYYDSTAAHLSPPPSIESNAHLGMGVNRSPRLGHLTTLSGSVGRRRRGSVSRASVLSAAPSLAQTVRSLFQSSDEEEEQEDEGGHDARDDADRAGSGTGRGGRSHQVDSSSDDDDGSVGEDRYLLEHHSRDSGVAGLRNGYGCEWTTDEGGAAVRRPHHHQQWNSNGSGSNGGAGGGGRWWLSSSSRRGESWSWFSVAAWRRYFRPMFRRAYYLALLHLFVLNFPYALAAWVYLFVFTLTGTTLLMALPLGAVLCFMNLLGARTFARGELALQYRFHSPLAYPPPYPPRPIFTRTRLAMASEIELGIASPGSLVKESSFYKNTYAMFTDPTSYQALFYFIVIKPGITVLLSLFLLVFVLPAMLLIIPAPAALCAVRRLGAWQANIAVEGLYYSVR</sequence>
<dbReference type="AlphaFoldDB" id="A0A2A9NU96"/>
<keyword evidence="2" id="KW-0812">Transmembrane</keyword>
<feature type="region of interest" description="Disordered" evidence="1">
    <location>
        <begin position="1"/>
        <end position="27"/>
    </location>
</feature>
<keyword evidence="4" id="KW-1185">Reference proteome</keyword>